<dbReference type="EMBL" id="JBAPLU010000002">
    <property type="protein sequence ID" value="MEI4270525.1"/>
    <property type="molecule type" value="Genomic_DNA"/>
</dbReference>
<evidence type="ECO:0000256" key="3">
    <source>
        <dbReference type="SAM" id="SignalP"/>
    </source>
</evidence>
<accession>A0ABU8DPC5</accession>
<feature type="chain" id="PRO_5045412871" description="Superoxide dismutase, Cu-Zn family" evidence="3">
    <location>
        <begin position="21"/>
        <end position="171"/>
    </location>
</feature>
<proteinExistence type="inferred from homology"/>
<comment type="caution">
    <text evidence="4">The sequence shown here is derived from an EMBL/GenBank/DDBJ whole genome shotgun (WGS) entry which is preliminary data.</text>
</comment>
<evidence type="ECO:0000256" key="2">
    <source>
        <dbReference type="SAM" id="MobiDB-lite"/>
    </source>
</evidence>
<evidence type="ECO:0000256" key="1">
    <source>
        <dbReference type="ARBA" id="ARBA00010457"/>
    </source>
</evidence>
<name>A0ABU8DPC5_9ACTN</name>
<feature type="signal peptide" evidence="3">
    <location>
        <begin position="1"/>
        <end position="20"/>
    </location>
</feature>
<feature type="compositionally biased region" description="Low complexity" evidence="2">
    <location>
        <begin position="37"/>
        <end position="48"/>
    </location>
</feature>
<keyword evidence="5" id="KW-1185">Reference proteome</keyword>
<dbReference type="SUPFAM" id="SSF49329">
    <property type="entry name" value="Cu,Zn superoxide dismutase-like"/>
    <property type="match status" value="1"/>
</dbReference>
<organism evidence="4 5">
    <name type="scientific">Klenkia sesuvii</name>
    <dbReference type="NCBI Taxonomy" id="3103137"/>
    <lineage>
        <taxon>Bacteria</taxon>
        <taxon>Bacillati</taxon>
        <taxon>Actinomycetota</taxon>
        <taxon>Actinomycetes</taxon>
        <taxon>Geodermatophilales</taxon>
        <taxon>Geodermatophilaceae</taxon>
        <taxon>Klenkia</taxon>
    </lineage>
</organism>
<dbReference type="Proteomes" id="UP001361570">
    <property type="component" value="Unassembled WGS sequence"/>
</dbReference>
<evidence type="ECO:0008006" key="6">
    <source>
        <dbReference type="Google" id="ProtNLM"/>
    </source>
</evidence>
<protein>
    <recommendedName>
        <fullName evidence="6">Superoxide dismutase, Cu-Zn family</fullName>
    </recommendedName>
</protein>
<dbReference type="RefSeq" id="WP_336402670.1">
    <property type="nucleotide sequence ID" value="NZ_JBAPLU010000002.1"/>
</dbReference>
<evidence type="ECO:0000313" key="5">
    <source>
        <dbReference type="Proteomes" id="UP001361570"/>
    </source>
</evidence>
<comment type="similarity">
    <text evidence="1">Belongs to the Cu-Zn superoxide dismutase family.</text>
</comment>
<gene>
    <name evidence="4" type="ORF">TEK04_02210</name>
</gene>
<dbReference type="PROSITE" id="PS51257">
    <property type="entry name" value="PROKAR_LIPOPROTEIN"/>
    <property type="match status" value="1"/>
</dbReference>
<reference evidence="4 5" key="1">
    <citation type="submission" date="2024-03" db="EMBL/GenBank/DDBJ databases">
        <title>Draft genome sequence of Klenkia sp. LSe6-5.</title>
        <authorList>
            <person name="Duangmal K."/>
            <person name="Chantavorakit T."/>
        </authorList>
    </citation>
    <scope>NUCLEOTIDE SEQUENCE [LARGE SCALE GENOMIC DNA]</scope>
    <source>
        <strain evidence="4 5">LSe6-5</strain>
    </source>
</reference>
<sequence>MTARPRLLALGAAALPLALAAACSSPSTNGPGSDADPSPVVSEPVPVERSVDLRDVEGSTIGSATLRQLATAAGTTVELDAAGLAVGEHPLTLLDSADCDAALGGSGEPVEGAELAGLIVQEDGGGQVSATVDVGLADLLDDDGSALLVGPPDTDAAGPTGSQVACASFGG</sequence>
<dbReference type="InterPro" id="IPR036423">
    <property type="entry name" value="SOD-like_Cu/Zn_dom_sf"/>
</dbReference>
<evidence type="ECO:0000313" key="4">
    <source>
        <dbReference type="EMBL" id="MEI4270525.1"/>
    </source>
</evidence>
<keyword evidence="3" id="KW-0732">Signal</keyword>
<feature type="region of interest" description="Disordered" evidence="2">
    <location>
        <begin position="23"/>
        <end position="49"/>
    </location>
</feature>